<keyword evidence="4 9" id="KW-0347">Helicase</keyword>
<dbReference type="GO" id="GO:0016787">
    <property type="term" value="F:hydrolase activity"/>
    <property type="evidence" value="ECO:0007669"/>
    <property type="project" value="UniProtKB-KW"/>
</dbReference>
<protein>
    <recommendedName>
        <fullName evidence="1">RNA helicase</fullName>
        <ecNumber evidence="1">3.6.4.13</ecNumber>
    </recommendedName>
</protein>
<accession>A0A9P0DU57</accession>
<dbReference type="InterPro" id="IPR011545">
    <property type="entry name" value="DEAD/DEAH_box_helicase_dom"/>
</dbReference>
<dbReference type="InterPro" id="IPR001650">
    <property type="entry name" value="Helicase_C-like"/>
</dbReference>
<reference evidence="14" key="1">
    <citation type="submission" date="2022-01" db="EMBL/GenBank/DDBJ databases">
        <authorList>
            <person name="King R."/>
        </authorList>
    </citation>
    <scope>NUCLEOTIDE SEQUENCE</scope>
</reference>
<feature type="region of interest" description="Disordered" evidence="10">
    <location>
        <begin position="1"/>
        <end position="221"/>
    </location>
</feature>
<dbReference type="Gene3D" id="3.40.50.300">
    <property type="entry name" value="P-loop containing nucleotide triphosphate hydrolases"/>
    <property type="match status" value="2"/>
</dbReference>
<dbReference type="InterPro" id="IPR027417">
    <property type="entry name" value="P-loop_NTPase"/>
</dbReference>
<keyword evidence="6" id="KW-0694">RNA-binding</keyword>
<dbReference type="FunFam" id="3.40.50.300:FF:000008">
    <property type="entry name" value="ATP-dependent RNA helicase RhlB"/>
    <property type="match status" value="1"/>
</dbReference>
<dbReference type="InterPro" id="IPR044763">
    <property type="entry name" value="Ded1/Dbp1_DEADc"/>
</dbReference>
<dbReference type="EMBL" id="OU896710">
    <property type="protein sequence ID" value="CAH1163579.1"/>
    <property type="molecule type" value="Genomic_DNA"/>
</dbReference>
<evidence type="ECO:0000313" key="14">
    <source>
        <dbReference type="EMBL" id="CAH1163579.1"/>
    </source>
</evidence>
<feature type="compositionally biased region" description="Gly residues" evidence="10">
    <location>
        <begin position="49"/>
        <end position="61"/>
    </location>
</feature>
<dbReference type="CDD" id="cd17967">
    <property type="entry name" value="DEADc_DDX3_DDX4"/>
    <property type="match status" value="1"/>
</dbReference>
<dbReference type="GO" id="GO:0005524">
    <property type="term" value="F:ATP binding"/>
    <property type="evidence" value="ECO:0007669"/>
    <property type="project" value="UniProtKB-KW"/>
</dbReference>
<evidence type="ECO:0000256" key="3">
    <source>
        <dbReference type="ARBA" id="ARBA00022801"/>
    </source>
</evidence>
<feature type="compositionally biased region" description="Basic and acidic residues" evidence="10">
    <location>
        <begin position="102"/>
        <end position="112"/>
    </location>
</feature>
<dbReference type="SMART" id="SM00487">
    <property type="entry name" value="DEXDc"/>
    <property type="match status" value="1"/>
</dbReference>
<dbReference type="GO" id="GO:0003723">
    <property type="term" value="F:RNA binding"/>
    <property type="evidence" value="ECO:0007669"/>
    <property type="project" value="UniProtKB-KW"/>
</dbReference>
<dbReference type="Pfam" id="PF00271">
    <property type="entry name" value="Helicase_C"/>
    <property type="match status" value="1"/>
</dbReference>
<dbReference type="SMART" id="SM00490">
    <property type="entry name" value="HELICc"/>
    <property type="match status" value="1"/>
</dbReference>
<feature type="domain" description="Helicase ATP-binding" evidence="11">
    <location>
        <begin position="300"/>
        <end position="483"/>
    </location>
</feature>
<evidence type="ECO:0000313" key="15">
    <source>
        <dbReference type="Proteomes" id="UP001153737"/>
    </source>
</evidence>
<sequence length="692" mass="73241">MDDWDDGAAAPTQSIGVRAEGGKKFSSGRGFKAVESNDDDWGTSNSGDTGFGGSGGGGGGWNNDDQSSDNFRSNNRGRGGRGGRGGGRGEGRGRGGGGRGGGFRDRDGDRNGNENGYGGRSNGGGGGGGWGDSGGSKSNEWGDSGGQSNDGWGGDSGGKSDSWGGGNDDEGSGGRGRGRGGRGGGDRGRGRGRGGGGFRGDRDGEDGGFGGGGGDGENKEEVKREIYVPVERTADEDLFTSTISSGINFIKLDDIEVNVSGEDVPPPMMSFEAAGLRPHLLENVKKSGYLKPTPIQKYAVPIIMGGRDLMGCAQTGSGKTAAFLLPMINKLLSSQEGPVVDGSTSQPRVVIVSPTRELAIQIYEQAKKFAYNSIVKTVVAYGGTSVSYQKNHVLAGCHILVATPGRLLDFVKRGHVSFASLQYFVLDEADRMLDMGFLPNVEQMLGDASMTATGERQTLMFSATFPEQIQHLAGKFLHNYVFICVGIVGSASTDVEQVVFQVSKFDKREKLISMLKEGNKERTVVFVETKRNADFLATLLSENDIKTTSIHGDRLQREREQALWDFKKGICNILVATGVAARGLDIEGIQHVINYDLPNSIDEYVHRIGRTGRVGNRGKATSFFDSAHDSNLAPEISKILKQAGQEVPEWLSSGGFSAGGSDSFGGRDIRGGDFGRAQNFGAQPAEQEEEQW</sequence>
<dbReference type="FunFam" id="3.40.50.300:FF:000397">
    <property type="entry name" value="Probable ATP-dependent RNA helicase DDX4"/>
    <property type="match status" value="1"/>
</dbReference>
<feature type="compositionally biased region" description="Low complexity" evidence="10">
    <location>
        <begin position="62"/>
        <end position="76"/>
    </location>
</feature>
<evidence type="ECO:0000256" key="8">
    <source>
        <dbReference type="PROSITE-ProRule" id="PRU00552"/>
    </source>
</evidence>
<dbReference type="AlphaFoldDB" id="A0A9P0DU57"/>
<dbReference type="Pfam" id="PF00270">
    <property type="entry name" value="DEAD"/>
    <property type="match status" value="1"/>
</dbReference>
<evidence type="ECO:0000256" key="10">
    <source>
        <dbReference type="SAM" id="MobiDB-lite"/>
    </source>
</evidence>
<dbReference type="Proteomes" id="UP001153737">
    <property type="component" value="Chromosome 4"/>
</dbReference>
<dbReference type="PROSITE" id="PS51195">
    <property type="entry name" value="Q_MOTIF"/>
    <property type="match status" value="1"/>
</dbReference>
<evidence type="ECO:0000256" key="7">
    <source>
        <dbReference type="ARBA" id="ARBA00047984"/>
    </source>
</evidence>
<gene>
    <name evidence="14" type="ORF">PHAECO_LOCUS8634</name>
</gene>
<dbReference type="PANTHER" id="PTHR47958">
    <property type="entry name" value="ATP-DEPENDENT RNA HELICASE DBP3"/>
    <property type="match status" value="1"/>
</dbReference>
<dbReference type="PROSITE" id="PS51192">
    <property type="entry name" value="HELICASE_ATP_BIND_1"/>
    <property type="match status" value="1"/>
</dbReference>
<dbReference type="EC" id="3.6.4.13" evidence="1"/>
<evidence type="ECO:0000259" key="12">
    <source>
        <dbReference type="PROSITE" id="PS51194"/>
    </source>
</evidence>
<keyword evidence="2 9" id="KW-0547">Nucleotide-binding</keyword>
<dbReference type="GO" id="GO:0031047">
    <property type="term" value="P:regulatory ncRNA-mediated gene silencing"/>
    <property type="evidence" value="ECO:0007669"/>
    <property type="project" value="UniProtKB-ARBA"/>
</dbReference>
<feature type="domain" description="DEAD-box RNA helicase Q" evidence="13">
    <location>
        <begin position="269"/>
        <end position="297"/>
    </location>
</feature>
<feature type="domain" description="Helicase C-terminal" evidence="12">
    <location>
        <begin position="507"/>
        <end position="655"/>
    </location>
</feature>
<comment type="catalytic activity">
    <reaction evidence="7">
        <text>ATP + H2O = ADP + phosphate + H(+)</text>
        <dbReference type="Rhea" id="RHEA:13065"/>
        <dbReference type="ChEBI" id="CHEBI:15377"/>
        <dbReference type="ChEBI" id="CHEBI:15378"/>
        <dbReference type="ChEBI" id="CHEBI:30616"/>
        <dbReference type="ChEBI" id="CHEBI:43474"/>
        <dbReference type="ChEBI" id="CHEBI:456216"/>
        <dbReference type="EC" id="3.6.4.13"/>
    </reaction>
</comment>
<proteinExistence type="inferred from homology"/>
<evidence type="ECO:0000259" key="13">
    <source>
        <dbReference type="PROSITE" id="PS51195"/>
    </source>
</evidence>
<dbReference type="InterPro" id="IPR014014">
    <property type="entry name" value="RNA_helicase_DEAD_Q_motif"/>
</dbReference>
<keyword evidence="5 9" id="KW-0067">ATP-binding</keyword>
<reference evidence="14" key="2">
    <citation type="submission" date="2022-10" db="EMBL/GenBank/DDBJ databases">
        <authorList>
            <consortium name="ENA_rothamsted_submissions"/>
            <consortium name="culmorum"/>
            <person name="King R."/>
        </authorList>
    </citation>
    <scope>NUCLEOTIDE SEQUENCE</scope>
</reference>
<dbReference type="InterPro" id="IPR000629">
    <property type="entry name" value="RNA-helicase_DEAD-box_CS"/>
</dbReference>
<evidence type="ECO:0000256" key="4">
    <source>
        <dbReference type="ARBA" id="ARBA00022806"/>
    </source>
</evidence>
<feature type="short sequence motif" description="Q motif" evidence="8">
    <location>
        <begin position="269"/>
        <end position="297"/>
    </location>
</feature>
<dbReference type="PROSITE" id="PS51194">
    <property type="entry name" value="HELICASE_CTER"/>
    <property type="match status" value="1"/>
</dbReference>
<evidence type="ECO:0000256" key="5">
    <source>
        <dbReference type="ARBA" id="ARBA00022840"/>
    </source>
</evidence>
<keyword evidence="3 9" id="KW-0378">Hydrolase</keyword>
<evidence type="ECO:0000256" key="6">
    <source>
        <dbReference type="ARBA" id="ARBA00022884"/>
    </source>
</evidence>
<dbReference type="SUPFAM" id="SSF52540">
    <property type="entry name" value="P-loop containing nucleoside triphosphate hydrolases"/>
    <property type="match status" value="2"/>
</dbReference>
<evidence type="ECO:0000256" key="2">
    <source>
        <dbReference type="ARBA" id="ARBA00022741"/>
    </source>
</evidence>
<evidence type="ECO:0000256" key="9">
    <source>
        <dbReference type="RuleBase" id="RU000492"/>
    </source>
</evidence>
<feature type="region of interest" description="Disordered" evidence="10">
    <location>
        <begin position="658"/>
        <end position="692"/>
    </location>
</feature>
<comment type="similarity">
    <text evidence="9">Belongs to the DEAD box helicase family.</text>
</comment>
<dbReference type="InterPro" id="IPR014001">
    <property type="entry name" value="Helicase_ATP-bd"/>
</dbReference>
<dbReference type="CDD" id="cd18787">
    <property type="entry name" value="SF2_C_DEAD"/>
    <property type="match status" value="1"/>
</dbReference>
<name>A0A9P0DU57_PHACE</name>
<feature type="compositionally biased region" description="Gly residues" evidence="10">
    <location>
        <begin position="115"/>
        <end position="134"/>
    </location>
</feature>
<evidence type="ECO:0000256" key="1">
    <source>
        <dbReference type="ARBA" id="ARBA00012552"/>
    </source>
</evidence>
<organism evidence="14 15">
    <name type="scientific">Phaedon cochleariae</name>
    <name type="common">Mustard beetle</name>
    <dbReference type="NCBI Taxonomy" id="80249"/>
    <lineage>
        <taxon>Eukaryota</taxon>
        <taxon>Metazoa</taxon>
        <taxon>Ecdysozoa</taxon>
        <taxon>Arthropoda</taxon>
        <taxon>Hexapoda</taxon>
        <taxon>Insecta</taxon>
        <taxon>Pterygota</taxon>
        <taxon>Neoptera</taxon>
        <taxon>Endopterygota</taxon>
        <taxon>Coleoptera</taxon>
        <taxon>Polyphaga</taxon>
        <taxon>Cucujiformia</taxon>
        <taxon>Chrysomeloidea</taxon>
        <taxon>Chrysomelidae</taxon>
        <taxon>Chrysomelinae</taxon>
        <taxon>Chrysomelini</taxon>
        <taxon>Phaedon</taxon>
    </lineage>
</organism>
<evidence type="ECO:0000259" key="11">
    <source>
        <dbReference type="PROSITE" id="PS51192"/>
    </source>
</evidence>
<dbReference type="PROSITE" id="PS00039">
    <property type="entry name" value="DEAD_ATP_HELICASE"/>
    <property type="match status" value="1"/>
</dbReference>
<dbReference type="OrthoDB" id="196131at2759"/>
<dbReference type="GO" id="GO:0003724">
    <property type="term" value="F:RNA helicase activity"/>
    <property type="evidence" value="ECO:0007669"/>
    <property type="project" value="UniProtKB-EC"/>
</dbReference>
<keyword evidence="15" id="KW-1185">Reference proteome</keyword>